<dbReference type="AlphaFoldDB" id="A0A445CV99"/>
<feature type="region of interest" description="Disordered" evidence="1">
    <location>
        <begin position="1"/>
        <end position="38"/>
    </location>
</feature>
<protein>
    <submittedName>
        <fullName evidence="3">Uncharacterized protein</fullName>
    </submittedName>
</protein>
<dbReference type="PANTHER" id="PTHR45786:SF74">
    <property type="entry name" value="ATP-DEPENDENT DNA HELICASE"/>
    <property type="match status" value="1"/>
</dbReference>
<accession>A0A445CV99</accession>
<keyword evidence="2" id="KW-0472">Membrane</keyword>
<evidence type="ECO:0000256" key="1">
    <source>
        <dbReference type="SAM" id="MobiDB-lite"/>
    </source>
</evidence>
<feature type="transmembrane region" description="Helical" evidence="2">
    <location>
        <begin position="86"/>
        <end position="105"/>
    </location>
</feature>
<evidence type="ECO:0000256" key="2">
    <source>
        <dbReference type="SAM" id="Phobius"/>
    </source>
</evidence>
<feature type="compositionally biased region" description="Polar residues" evidence="1">
    <location>
        <begin position="15"/>
        <end position="38"/>
    </location>
</feature>
<comment type="caution">
    <text evidence="3">The sequence shown here is derived from an EMBL/GenBank/DDBJ whole genome shotgun (WGS) entry which is preliminary data.</text>
</comment>
<evidence type="ECO:0000313" key="3">
    <source>
        <dbReference type="EMBL" id="RYR54852.1"/>
    </source>
</evidence>
<proteinExistence type="predicted"/>
<gene>
    <name evidence="3" type="ORF">Ahy_A06g030114</name>
</gene>
<dbReference type="EMBL" id="SDMP01000006">
    <property type="protein sequence ID" value="RYR54852.1"/>
    <property type="molecule type" value="Genomic_DNA"/>
</dbReference>
<reference evidence="3 4" key="1">
    <citation type="submission" date="2019-01" db="EMBL/GenBank/DDBJ databases">
        <title>Sequencing of cultivated peanut Arachis hypogaea provides insights into genome evolution and oil improvement.</title>
        <authorList>
            <person name="Chen X."/>
        </authorList>
    </citation>
    <scope>NUCLEOTIDE SEQUENCE [LARGE SCALE GENOMIC DNA]</scope>
    <source>
        <strain evidence="4">cv. Fuhuasheng</strain>
        <tissue evidence="3">Leaves</tissue>
    </source>
</reference>
<keyword evidence="2" id="KW-0812">Transmembrane</keyword>
<name>A0A445CV99_ARAHY</name>
<evidence type="ECO:0000313" key="4">
    <source>
        <dbReference type="Proteomes" id="UP000289738"/>
    </source>
</evidence>
<dbReference type="PANTHER" id="PTHR45786">
    <property type="entry name" value="DNA BINDING PROTEIN-LIKE"/>
    <property type="match status" value="1"/>
</dbReference>
<dbReference type="STRING" id="3818.A0A445CV99"/>
<sequence length="278" mass="31652">MRLGRRRGKEDRKTAMTSDSSPINNVPSSPTIPLQTQPATPSPPLVMLLAAIIVVELFHAVRLRYPTSALFPVFFQKRKAFPFYKSRQISCSSFFGWMIICLLHIRLIGSPVDHPLFSQSEVQGCLDIDDPVYTCLYCGASFWLLEINQPLFTLCCFQEKIQLPYLQEAPDLLYNLIHSHDSKSLQFQKKIRYYNSMFAFTSLGGKVIDSVNDGTGPPQFIISGQNYHRVGSWSSSEICPIIHELTHREGIFGQSSNIDRQLIIDLTQMIDQHNHLEE</sequence>
<organism evidence="3 4">
    <name type="scientific">Arachis hypogaea</name>
    <name type="common">Peanut</name>
    <dbReference type="NCBI Taxonomy" id="3818"/>
    <lineage>
        <taxon>Eukaryota</taxon>
        <taxon>Viridiplantae</taxon>
        <taxon>Streptophyta</taxon>
        <taxon>Embryophyta</taxon>
        <taxon>Tracheophyta</taxon>
        <taxon>Spermatophyta</taxon>
        <taxon>Magnoliopsida</taxon>
        <taxon>eudicotyledons</taxon>
        <taxon>Gunneridae</taxon>
        <taxon>Pentapetalae</taxon>
        <taxon>rosids</taxon>
        <taxon>fabids</taxon>
        <taxon>Fabales</taxon>
        <taxon>Fabaceae</taxon>
        <taxon>Papilionoideae</taxon>
        <taxon>50 kb inversion clade</taxon>
        <taxon>dalbergioids sensu lato</taxon>
        <taxon>Dalbergieae</taxon>
        <taxon>Pterocarpus clade</taxon>
        <taxon>Arachis</taxon>
    </lineage>
</organism>
<keyword evidence="4" id="KW-1185">Reference proteome</keyword>
<dbReference type="Proteomes" id="UP000289738">
    <property type="component" value="Chromosome A06"/>
</dbReference>
<keyword evidence="2" id="KW-1133">Transmembrane helix</keyword>